<dbReference type="SUPFAM" id="SSF53474">
    <property type="entry name" value="alpha/beta-Hydrolases"/>
    <property type="match status" value="1"/>
</dbReference>
<dbReference type="InterPro" id="IPR029058">
    <property type="entry name" value="AB_hydrolase_fold"/>
</dbReference>
<name>A0A8E2F6Q2_9PEZI</name>
<feature type="compositionally biased region" description="Basic and acidic residues" evidence="1">
    <location>
        <begin position="301"/>
        <end position="313"/>
    </location>
</feature>
<dbReference type="InterPro" id="IPR018712">
    <property type="entry name" value="Tle1-like_cat"/>
</dbReference>
<keyword evidence="4" id="KW-1185">Reference proteome</keyword>
<evidence type="ECO:0000313" key="3">
    <source>
        <dbReference type="EMBL" id="OCL11340.1"/>
    </source>
</evidence>
<feature type="compositionally biased region" description="Polar residues" evidence="1">
    <location>
        <begin position="358"/>
        <end position="367"/>
    </location>
</feature>
<sequence length="656" mass="74116">MMATLQPDRQPTTERQASPRRDYNQPAAKANPIPHPHRPRKKFILCFDGTGNKFLGTDADSNILKIYRMLDRSDESQFHYYQPGIGTYVTTKSLSHTSHIDRFKSWYAKAKDSAVGTSFDEHVMGGYRFLMRYYIPGDDIYFFGFSRGAYTARFLAEMLDHVGLLSAGNEEMARFAWKTFQKWQIRQERTEEEKKHKKYLLDFMCAFRETFSRPVRRIRFLGLFDTVNSVPRFENAWMERSKFPYTARSTAKVVRHAVAIDERRAKFRQDLISEVKPTKGIQYHHRRRQLLDTFGFTPIEQENRGRPSTDTKRYNPSPKGVTLRPPPEAFRDRSEISGVRSLSPGLSADKSFEMDRPSTATSVSQASMAAVRHLDDDESDEDEEQDIQEVWFAGCHADIGGGWPLEAGEDSALSHIPLVWMVREAQRAGLQFDQVKLRALNCHPEEISEQRRMTTASIPQIEIDPASPDPSSGPSSGFMGPGNRADSSTSADEPTVSRFHTALHASAIRGKIHDVLQFKNGVGSLSVISWNIMEYLPFRRMDLQEDGSWKSIAWPLPKGEVRDIPDDAVVHNSVIKRMEADPNYRPGNLIVGGGGRGVRKAPPEYGMGQWKVLREKGDPVGEVVVRATPPGKKKSENGVNQMGMSPGGPQGLWVSS</sequence>
<dbReference type="PANTHER" id="PTHR33840:SF2">
    <property type="entry name" value="TLE1 PHOSPHOLIPASE DOMAIN-CONTAINING PROTEIN"/>
    <property type="match status" value="1"/>
</dbReference>
<dbReference type="Proteomes" id="UP000250140">
    <property type="component" value="Unassembled WGS sequence"/>
</dbReference>
<protein>
    <recommendedName>
        <fullName evidence="2">T6SS Phospholipase effector Tle1-like catalytic domain-containing protein</fullName>
    </recommendedName>
</protein>
<feature type="compositionally biased region" description="Low complexity" evidence="1">
    <location>
        <begin position="465"/>
        <end position="482"/>
    </location>
</feature>
<dbReference type="Pfam" id="PF09994">
    <property type="entry name" value="T6SS_Tle1-like_cat"/>
    <property type="match status" value="1"/>
</dbReference>
<feature type="region of interest" description="Disordered" evidence="1">
    <location>
        <begin position="1"/>
        <end position="37"/>
    </location>
</feature>
<dbReference type="OrthoDB" id="3162439at2759"/>
<feature type="region of interest" description="Disordered" evidence="1">
    <location>
        <begin position="459"/>
        <end position="495"/>
    </location>
</feature>
<gene>
    <name evidence="3" type="ORF">AOQ84DRAFT_191843</name>
</gene>
<dbReference type="AlphaFoldDB" id="A0A8E2F6Q2"/>
<proteinExistence type="predicted"/>
<feature type="region of interest" description="Disordered" evidence="1">
    <location>
        <begin position="294"/>
        <end position="385"/>
    </location>
</feature>
<feature type="compositionally biased region" description="Acidic residues" evidence="1">
    <location>
        <begin position="376"/>
        <end position="385"/>
    </location>
</feature>
<evidence type="ECO:0000256" key="1">
    <source>
        <dbReference type="SAM" id="MobiDB-lite"/>
    </source>
</evidence>
<organism evidence="3 4">
    <name type="scientific">Glonium stellatum</name>
    <dbReference type="NCBI Taxonomy" id="574774"/>
    <lineage>
        <taxon>Eukaryota</taxon>
        <taxon>Fungi</taxon>
        <taxon>Dikarya</taxon>
        <taxon>Ascomycota</taxon>
        <taxon>Pezizomycotina</taxon>
        <taxon>Dothideomycetes</taxon>
        <taxon>Pleosporomycetidae</taxon>
        <taxon>Gloniales</taxon>
        <taxon>Gloniaceae</taxon>
        <taxon>Glonium</taxon>
    </lineage>
</organism>
<dbReference type="EMBL" id="KV749058">
    <property type="protein sequence ID" value="OCL11340.1"/>
    <property type="molecule type" value="Genomic_DNA"/>
</dbReference>
<accession>A0A8E2F6Q2</accession>
<evidence type="ECO:0000259" key="2">
    <source>
        <dbReference type="Pfam" id="PF09994"/>
    </source>
</evidence>
<feature type="domain" description="T6SS Phospholipase effector Tle1-like catalytic" evidence="2">
    <location>
        <begin position="41"/>
        <end position="424"/>
    </location>
</feature>
<reference evidence="3 4" key="1">
    <citation type="journal article" date="2016" name="Nat. Commun.">
        <title>Ectomycorrhizal ecology is imprinted in the genome of the dominant symbiotic fungus Cenococcum geophilum.</title>
        <authorList>
            <consortium name="DOE Joint Genome Institute"/>
            <person name="Peter M."/>
            <person name="Kohler A."/>
            <person name="Ohm R.A."/>
            <person name="Kuo A."/>
            <person name="Krutzmann J."/>
            <person name="Morin E."/>
            <person name="Arend M."/>
            <person name="Barry K.W."/>
            <person name="Binder M."/>
            <person name="Choi C."/>
            <person name="Clum A."/>
            <person name="Copeland A."/>
            <person name="Grisel N."/>
            <person name="Haridas S."/>
            <person name="Kipfer T."/>
            <person name="LaButti K."/>
            <person name="Lindquist E."/>
            <person name="Lipzen A."/>
            <person name="Maire R."/>
            <person name="Meier B."/>
            <person name="Mihaltcheva S."/>
            <person name="Molinier V."/>
            <person name="Murat C."/>
            <person name="Poggeler S."/>
            <person name="Quandt C.A."/>
            <person name="Sperisen C."/>
            <person name="Tritt A."/>
            <person name="Tisserant E."/>
            <person name="Crous P.W."/>
            <person name="Henrissat B."/>
            <person name="Nehls U."/>
            <person name="Egli S."/>
            <person name="Spatafora J.W."/>
            <person name="Grigoriev I.V."/>
            <person name="Martin F.M."/>
        </authorList>
    </citation>
    <scope>NUCLEOTIDE SEQUENCE [LARGE SCALE GENOMIC DNA]</scope>
    <source>
        <strain evidence="3 4">CBS 207.34</strain>
    </source>
</reference>
<dbReference type="PANTHER" id="PTHR33840">
    <property type="match status" value="1"/>
</dbReference>
<feature type="region of interest" description="Disordered" evidence="1">
    <location>
        <begin position="626"/>
        <end position="656"/>
    </location>
</feature>
<evidence type="ECO:0000313" key="4">
    <source>
        <dbReference type="Proteomes" id="UP000250140"/>
    </source>
</evidence>
<feature type="compositionally biased region" description="Polar residues" evidence="1">
    <location>
        <begin position="7"/>
        <end position="16"/>
    </location>
</feature>